<accession>A0A7Y9J039</accession>
<comment type="catalytic activity">
    <reaction evidence="3">
        <text>N-terminal L-alanyl-[ribosomal protein bS18] + acetyl-CoA = N-terminal N(alpha)-acetyl-L-alanyl-[ribosomal protein bS18] + CoA + H(+)</text>
        <dbReference type="Rhea" id="RHEA:43756"/>
        <dbReference type="Rhea" id="RHEA-COMP:10676"/>
        <dbReference type="Rhea" id="RHEA-COMP:10677"/>
        <dbReference type="ChEBI" id="CHEBI:15378"/>
        <dbReference type="ChEBI" id="CHEBI:57287"/>
        <dbReference type="ChEBI" id="CHEBI:57288"/>
        <dbReference type="ChEBI" id="CHEBI:64718"/>
        <dbReference type="ChEBI" id="CHEBI:83683"/>
        <dbReference type="EC" id="2.3.1.266"/>
    </reaction>
</comment>
<dbReference type="SUPFAM" id="SSF55729">
    <property type="entry name" value="Acyl-CoA N-acyltransferases (Nat)"/>
    <property type="match status" value="1"/>
</dbReference>
<dbReference type="InterPro" id="IPR000182">
    <property type="entry name" value="GNAT_dom"/>
</dbReference>
<dbReference type="InterPro" id="IPR050832">
    <property type="entry name" value="Bact_Acetyltransf"/>
</dbReference>
<keyword evidence="3" id="KW-0963">Cytoplasm</keyword>
<dbReference type="Pfam" id="PF00583">
    <property type="entry name" value="Acetyltransf_1"/>
    <property type="match status" value="1"/>
</dbReference>
<gene>
    <name evidence="5" type="ORF">BJ968_001538</name>
</gene>
<dbReference type="InterPro" id="IPR016181">
    <property type="entry name" value="Acyl_CoA_acyltransferase"/>
</dbReference>
<dbReference type="GO" id="GO:0008999">
    <property type="term" value="F:protein-N-terminal-alanine acetyltransferase activity"/>
    <property type="evidence" value="ECO:0007669"/>
    <property type="project" value="UniProtKB-EC"/>
</dbReference>
<reference evidence="5 6" key="1">
    <citation type="submission" date="2020-07" db="EMBL/GenBank/DDBJ databases">
        <title>Sequencing the genomes of 1000 actinobacteria strains.</title>
        <authorList>
            <person name="Klenk H.-P."/>
        </authorList>
    </citation>
    <scope>NUCLEOTIDE SEQUENCE [LARGE SCALE GENOMIC DNA]</scope>
    <source>
        <strain evidence="5 6">DSM 7487</strain>
    </source>
</reference>
<dbReference type="EMBL" id="JACCBB010000001">
    <property type="protein sequence ID" value="NYD21998.1"/>
    <property type="molecule type" value="Genomic_DNA"/>
</dbReference>
<dbReference type="CDD" id="cd04301">
    <property type="entry name" value="NAT_SF"/>
    <property type="match status" value="1"/>
</dbReference>
<feature type="domain" description="N-acetyltransferase" evidence="4">
    <location>
        <begin position="1"/>
        <end position="146"/>
    </location>
</feature>
<organism evidence="5 6">
    <name type="scientific">Kineococcus aurantiacus</name>
    <dbReference type="NCBI Taxonomy" id="37633"/>
    <lineage>
        <taxon>Bacteria</taxon>
        <taxon>Bacillati</taxon>
        <taxon>Actinomycetota</taxon>
        <taxon>Actinomycetes</taxon>
        <taxon>Kineosporiales</taxon>
        <taxon>Kineosporiaceae</taxon>
        <taxon>Kineococcus</taxon>
    </lineage>
</organism>
<keyword evidence="6" id="KW-1185">Reference proteome</keyword>
<dbReference type="RefSeq" id="WP_218884927.1">
    <property type="nucleotide sequence ID" value="NZ_BAAAGN010000005.1"/>
</dbReference>
<keyword evidence="2 5" id="KW-0012">Acyltransferase</keyword>
<comment type="subcellular location">
    <subcellularLocation>
        <location evidence="3">Cytoplasm</location>
    </subcellularLocation>
</comment>
<comment type="function">
    <text evidence="3">Acetylates the N-terminal alanine of ribosomal protein bS18.</text>
</comment>
<evidence type="ECO:0000256" key="3">
    <source>
        <dbReference type="RuleBase" id="RU363094"/>
    </source>
</evidence>
<evidence type="ECO:0000256" key="1">
    <source>
        <dbReference type="ARBA" id="ARBA00022679"/>
    </source>
</evidence>
<dbReference type="PANTHER" id="PTHR43877">
    <property type="entry name" value="AMINOALKYLPHOSPHONATE N-ACETYLTRANSFERASE-RELATED-RELATED"/>
    <property type="match status" value="1"/>
</dbReference>
<dbReference type="NCBIfam" id="TIGR01575">
    <property type="entry name" value="rimI"/>
    <property type="match status" value="1"/>
</dbReference>
<name>A0A7Y9J039_9ACTN</name>
<dbReference type="EC" id="2.3.1.266" evidence="3"/>
<evidence type="ECO:0000313" key="5">
    <source>
        <dbReference type="EMBL" id="NYD21998.1"/>
    </source>
</evidence>
<keyword evidence="1 5" id="KW-0808">Transferase</keyword>
<dbReference type="InterPro" id="IPR006464">
    <property type="entry name" value="AcTrfase_RimI/Ard1"/>
</dbReference>
<dbReference type="GO" id="GO:0005737">
    <property type="term" value="C:cytoplasm"/>
    <property type="evidence" value="ECO:0007669"/>
    <property type="project" value="UniProtKB-SubCell"/>
</dbReference>
<comment type="similarity">
    <text evidence="3">Belongs to the acetyltransferase family. RimI subfamily.</text>
</comment>
<dbReference type="PROSITE" id="PS51186">
    <property type="entry name" value="GNAT"/>
    <property type="match status" value="1"/>
</dbReference>
<protein>
    <recommendedName>
        <fullName evidence="3">[Ribosomal protein bS18]-alanine N-acetyltransferase</fullName>
        <ecNumber evidence="3">2.3.1.266</ecNumber>
    </recommendedName>
</protein>
<evidence type="ECO:0000313" key="6">
    <source>
        <dbReference type="Proteomes" id="UP000521922"/>
    </source>
</evidence>
<dbReference type="PANTHER" id="PTHR43877:SF2">
    <property type="entry name" value="AMINOALKYLPHOSPHONATE N-ACETYLTRANSFERASE-RELATED"/>
    <property type="match status" value="1"/>
</dbReference>
<evidence type="ECO:0000259" key="4">
    <source>
        <dbReference type="PROSITE" id="PS51186"/>
    </source>
</evidence>
<comment type="caution">
    <text evidence="5">The sequence shown here is derived from an EMBL/GenBank/DDBJ whole genome shotgun (WGS) entry which is preliminary data.</text>
</comment>
<dbReference type="Gene3D" id="3.40.630.30">
    <property type="match status" value="1"/>
</dbReference>
<dbReference type="AlphaFoldDB" id="A0A7Y9J039"/>
<evidence type="ECO:0000256" key="2">
    <source>
        <dbReference type="ARBA" id="ARBA00023315"/>
    </source>
</evidence>
<proteinExistence type="inferred from homology"/>
<dbReference type="Proteomes" id="UP000521922">
    <property type="component" value="Unassembled WGS sequence"/>
</dbReference>
<sequence length="146" mass="16251">MELREMRWWHVADVHALELDLFGATAWSVESFWGELAQPNRSFLVAVEGDRVVGYGGVMVNGADADVQTIGVARDQQGRGTGRELLRALRAAAVEAGATHLLLEVRADNEPAQNLYRSEGFEQIARRARYYQPDDVDALVLRARIS</sequence>